<dbReference type="InterPro" id="IPR045773">
    <property type="entry name" value="DUF6226"/>
</dbReference>
<dbReference type="AlphaFoldDB" id="A0A2N4SY60"/>
<comment type="caution">
    <text evidence="2">The sequence shown here is derived from an EMBL/GenBank/DDBJ whole genome shotgun (WGS) entry which is preliminary data.</text>
</comment>
<feature type="compositionally biased region" description="Basic and acidic residues" evidence="1">
    <location>
        <begin position="183"/>
        <end position="193"/>
    </location>
</feature>
<gene>
    <name evidence="2" type="ORF">AUQ48_15960</name>
</gene>
<evidence type="ECO:0000313" key="3">
    <source>
        <dbReference type="Proteomes" id="UP000234632"/>
    </source>
</evidence>
<sequence>MPQHIFTTSEGAPIPYGHRWEEEPPPEEAYSRITHPERFTPLHEVAQALIDHLAATYDITVTNGPDALQDLLRTPDDILRATRLTPHHPDAAPLTIVTTTEPTVIVHAGAWCELTFPDCPCDACDETAETEAENLEHFALAVAAGTFRERYPLGTPRAYEYAWAAPDGSYETTSTSDPPTDSPTHRQDTERRLTTLPHGWQPWPPRTG</sequence>
<feature type="region of interest" description="Disordered" evidence="1">
    <location>
        <begin position="1"/>
        <end position="24"/>
    </location>
</feature>
<dbReference type="Proteomes" id="UP000234632">
    <property type="component" value="Unassembled WGS sequence"/>
</dbReference>
<proteinExistence type="predicted"/>
<accession>A0A2N4SY60</accession>
<feature type="compositionally biased region" description="Polar residues" evidence="1">
    <location>
        <begin position="1"/>
        <end position="10"/>
    </location>
</feature>
<protein>
    <submittedName>
        <fullName evidence="2">Uncharacterized protein</fullName>
    </submittedName>
</protein>
<evidence type="ECO:0000313" key="2">
    <source>
        <dbReference type="EMBL" id="PLC10921.1"/>
    </source>
</evidence>
<dbReference type="EMBL" id="LOMZ01000002">
    <property type="protein sequence ID" value="PLC10921.1"/>
    <property type="molecule type" value="Genomic_DNA"/>
</dbReference>
<evidence type="ECO:0000256" key="1">
    <source>
        <dbReference type="SAM" id="MobiDB-lite"/>
    </source>
</evidence>
<organism evidence="2 3">
    <name type="scientific">Kocuria flava</name>
    <dbReference type="NCBI Taxonomy" id="446860"/>
    <lineage>
        <taxon>Bacteria</taxon>
        <taxon>Bacillati</taxon>
        <taxon>Actinomycetota</taxon>
        <taxon>Actinomycetes</taxon>
        <taxon>Micrococcales</taxon>
        <taxon>Micrococcaceae</taxon>
        <taxon>Kocuria</taxon>
    </lineage>
</organism>
<reference evidence="2 3" key="1">
    <citation type="submission" date="2015-12" db="EMBL/GenBank/DDBJ databases">
        <authorList>
            <person name="Shamseldin A."/>
            <person name="Moawad H."/>
            <person name="Abd El-Rahim W.M."/>
            <person name="Sadowsky M.J."/>
        </authorList>
    </citation>
    <scope>NUCLEOTIDE SEQUENCE [LARGE SCALE GENOMIC DNA]</scope>
    <source>
        <strain evidence="2 3">S43</strain>
    </source>
</reference>
<dbReference type="Pfam" id="PF19736">
    <property type="entry name" value="DUF6226"/>
    <property type="match status" value="1"/>
</dbReference>
<name>A0A2N4SY60_9MICC</name>
<feature type="region of interest" description="Disordered" evidence="1">
    <location>
        <begin position="168"/>
        <end position="208"/>
    </location>
</feature>